<accession>A0A837R734</accession>
<dbReference type="Gene3D" id="3.30.1330.30">
    <property type="match status" value="1"/>
</dbReference>
<name>A0A837R734_LACPE</name>
<evidence type="ECO:0000313" key="2">
    <source>
        <dbReference type="Proteomes" id="UP000051020"/>
    </source>
</evidence>
<dbReference type="InterPro" id="IPR029064">
    <property type="entry name" value="Ribosomal_eL30-like_sf"/>
</dbReference>
<dbReference type="InterPro" id="IPR012543">
    <property type="entry name" value="DUF1694"/>
</dbReference>
<proteinExistence type="predicted"/>
<dbReference type="SUPFAM" id="SSF160515">
    <property type="entry name" value="YueI-like"/>
    <property type="match status" value="1"/>
</dbReference>
<dbReference type="Pfam" id="PF07997">
    <property type="entry name" value="DUF1694"/>
    <property type="match status" value="1"/>
</dbReference>
<reference evidence="1 2" key="1">
    <citation type="journal article" date="2015" name="Genome Announc.">
        <title>Expanding the biotechnology potential of lactobacilli through comparative genomics of 213 strains and associated genera.</title>
        <authorList>
            <person name="Sun Z."/>
            <person name="Harris H.M."/>
            <person name="McCann A."/>
            <person name="Guo C."/>
            <person name="Argimon S."/>
            <person name="Zhang W."/>
            <person name="Yang X."/>
            <person name="Jeffery I.B."/>
            <person name="Cooney J.C."/>
            <person name="Kagawa T.F."/>
            <person name="Liu W."/>
            <person name="Song Y."/>
            <person name="Salvetti E."/>
            <person name="Wrobel A."/>
            <person name="Rasinkangas P."/>
            <person name="Parkhill J."/>
            <person name="Rea M.C."/>
            <person name="O'Sullivan O."/>
            <person name="Ritari J."/>
            <person name="Douillard F.P."/>
            <person name="Paul Ross R."/>
            <person name="Yang R."/>
            <person name="Briner A.E."/>
            <person name="Felis G.E."/>
            <person name="de Vos W.M."/>
            <person name="Barrangou R."/>
            <person name="Klaenhammer T.R."/>
            <person name="Caufield P.W."/>
            <person name="Cui Y."/>
            <person name="Zhang H."/>
            <person name="O'Toole P.W."/>
        </authorList>
    </citation>
    <scope>NUCLEOTIDE SEQUENCE [LARGE SCALE GENOMIC DNA]</scope>
    <source>
        <strain evidence="1 2">DSM 20314</strain>
    </source>
</reference>
<dbReference type="EMBL" id="AZCU01000017">
    <property type="protein sequence ID" value="KRK23251.1"/>
    <property type="molecule type" value="Genomic_DNA"/>
</dbReference>
<gene>
    <name evidence="1" type="ORF">FD24_GL001186</name>
</gene>
<evidence type="ECO:0000313" key="1">
    <source>
        <dbReference type="EMBL" id="KRK23251.1"/>
    </source>
</evidence>
<sequence length="135" mass="15593">MEMQNEQADLDKRLQNAVFGLPLLKPDEQHRCLGTFSERIELRISFAEALRYDCTQALHAILKTDATYQLLLNGQLDMDIMGRYIRLANQYDMLFAIKNSQYYHTDPDSAAVILCADHALNRDEVDVLARYPKLK</sequence>
<dbReference type="Proteomes" id="UP000051020">
    <property type="component" value="Unassembled WGS sequence"/>
</dbReference>
<protein>
    <recommendedName>
        <fullName evidence="3">DUF1694 domain-containing protein</fullName>
    </recommendedName>
</protein>
<comment type="caution">
    <text evidence="1">The sequence shown here is derived from an EMBL/GenBank/DDBJ whole genome shotgun (WGS) entry which is preliminary data.</text>
</comment>
<organism evidence="1 2">
    <name type="scientific">Lactiplantibacillus pentosus DSM 20314</name>
    <dbReference type="NCBI Taxonomy" id="1423791"/>
    <lineage>
        <taxon>Bacteria</taxon>
        <taxon>Bacillati</taxon>
        <taxon>Bacillota</taxon>
        <taxon>Bacilli</taxon>
        <taxon>Lactobacillales</taxon>
        <taxon>Lactobacillaceae</taxon>
        <taxon>Lactiplantibacillus</taxon>
    </lineage>
</organism>
<evidence type="ECO:0008006" key="3">
    <source>
        <dbReference type="Google" id="ProtNLM"/>
    </source>
</evidence>
<dbReference type="AlphaFoldDB" id="A0A837R734"/>
<dbReference type="PIRSF" id="PIRSF034303">
    <property type="entry name" value="DUF1694"/>
    <property type="match status" value="1"/>
</dbReference>